<reference evidence="9" key="1">
    <citation type="submission" date="2021-01" db="EMBL/GenBank/DDBJ databases">
        <authorList>
            <person name="Corre E."/>
            <person name="Pelletier E."/>
            <person name="Niang G."/>
            <person name="Scheremetjew M."/>
            <person name="Finn R."/>
            <person name="Kale V."/>
            <person name="Holt S."/>
            <person name="Cochrane G."/>
            <person name="Meng A."/>
            <person name="Brown T."/>
            <person name="Cohen L."/>
        </authorList>
    </citation>
    <scope>NUCLEOTIDE SEQUENCE</scope>
    <source>
        <strain evidence="9">ECT3854</strain>
    </source>
</reference>
<comment type="catalytic activity">
    <reaction evidence="1">
        <text>S-adenosyl-L-methionine + a thiopurine = S-adenosyl-L-homocysteine + a thiopurine S-methylether.</text>
        <dbReference type="EC" id="2.1.1.67"/>
    </reaction>
</comment>
<gene>
    <name evidence="9" type="ORF">CTEN0397_LOCUS12694</name>
</gene>
<dbReference type="GO" id="GO:0008119">
    <property type="term" value="F:thiopurine S-methyltransferase activity"/>
    <property type="evidence" value="ECO:0007669"/>
    <property type="project" value="UniProtKB-EC"/>
</dbReference>
<dbReference type="SUPFAM" id="SSF53335">
    <property type="entry name" value="S-adenosyl-L-methionine-dependent methyltransferases"/>
    <property type="match status" value="1"/>
</dbReference>
<keyword evidence="5" id="KW-0963">Cytoplasm</keyword>
<dbReference type="EMBL" id="HBFW01019752">
    <property type="protein sequence ID" value="CAD8941628.1"/>
    <property type="molecule type" value="Transcribed_RNA"/>
</dbReference>
<keyword evidence="6" id="KW-0489">Methyltransferase</keyword>
<dbReference type="GO" id="GO:0032259">
    <property type="term" value="P:methylation"/>
    <property type="evidence" value="ECO:0007669"/>
    <property type="project" value="UniProtKB-KW"/>
</dbReference>
<keyword evidence="7" id="KW-0808">Transferase</keyword>
<evidence type="ECO:0000256" key="4">
    <source>
        <dbReference type="ARBA" id="ARBA00011905"/>
    </source>
</evidence>
<dbReference type="InterPro" id="IPR008854">
    <property type="entry name" value="TPMT"/>
</dbReference>
<comment type="similarity">
    <text evidence="3">Belongs to the class I-like SAM-binding methyltransferase superfamily. TPMT family.</text>
</comment>
<name>A0A7S1D8X3_CYCTE</name>
<evidence type="ECO:0000256" key="3">
    <source>
        <dbReference type="ARBA" id="ARBA00008145"/>
    </source>
</evidence>
<evidence type="ECO:0000256" key="7">
    <source>
        <dbReference type="ARBA" id="ARBA00022679"/>
    </source>
</evidence>
<dbReference type="EC" id="2.1.1.67" evidence="4"/>
<keyword evidence="8" id="KW-0949">S-adenosyl-L-methionine</keyword>
<evidence type="ECO:0000256" key="6">
    <source>
        <dbReference type="ARBA" id="ARBA00022603"/>
    </source>
</evidence>
<organism evidence="9">
    <name type="scientific">Cyclophora tenuis</name>
    <name type="common">Marine diatom</name>
    <dbReference type="NCBI Taxonomy" id="216820"/>
    <lineage>
        <taxon>Eukaryota</taxon>
        <taxon>Sar</taxon>
        <taxon>Stramenopiles</taxon>
        <taxon>Ochrophyta</taxon>
        <taxon>Bacillariophyta</taxon>
        <taxon>Fragilariophyceae</taxon>
        <taxon>Fragilariophycidae</taxon>
        <taxon>Cyclophorales</taxon>
        <taxon>Cyclophoraceae</taxon>
        <taxon>Cyclophora</taxon>
    </lineage>
</organism>
<dbReference type="GO" id="GO:0005737">
    <property type="term" value="C:cytoplasm"/>
    <property type="evidence" value="ECO:0007669"/>
    <property type="project" value="UniProtKB-SubCell"/>
</dbReference>
<evidence type="ECO:0000256" key="5">
    <source>
        <dbReference type="ARBA" id="ARBA00022490"/>
    </source>
</evidence>
<accession>A0A7S1D8X3</accession>
<protein>
    <recommendedName>
        <fullName evidence="4">thiopurine S-methyltransferase</fullName>
        <ecNumber evidence="4">2.1.1.67</ecNumber>
    </recommendedName>
</protein>
<sequence>MSSALAASDSKVKPKDESSEVLNSWKSRWNDNAIGWHIPDVHESLLKHGHQIIPQFTSKEETCSNPVRVFVPLCGKTVDMAFLARHKSVSEVVGIDGIKKALEEFSSENPDLGLAEKESSDAYERLVGKNILLLKGDFFELNEASVGGLFDSVWDRASIVAIDPSLREDYVRVTKGLVKPGGTLLVSTFERRTGTEQGIKGGPPFSVPESEVRRLYESQDWVESVELLEEINQYEKSPASKKFESQGVTSLFELVFVIKVKA</sequence>
<dbReference type="PANTHER" id="PTHR10259:SF11">
    <property type="entry name" value="THIOPURINE S-METHYLTRANSFERASE"/>
    <property type="match status" value="1"/>
</dbReference>
<dbReference type="FunFam" id="3.40.50.150:FF:000101">
    <property type="entry name" value="Thiopurine S-methyltransferase"/>
    <property type="match status" value="1"/>
</dbReference>
<dbReference type="PANTHER" id="PTHR10259">
    <property type="entry name" value="THIOPURINE S-METHYLTRANSFERASE"/>
    <property type="match status" value="1"/>
</dbReference>
<dbReference type="PROSITE" id="PS51585">
    <property type="entry name" value="SAM_MT_TPMT"/>
    <property type="match status" value="1"/>
</dbReference>
<dbReference type="InterPro" id="IPR029063">
    <property type="entry name" value="SAM-dependent_MTases_sf"/>
</dbReference>
<dbReference type="Gene3D" id="3.40.50.150">
    <property type="entry name" value="Vaccinia Virus protein VP39"/>
    <property type="match status" value="1"/>
</dbReference>
<evidence type="ECO:0000256" key="1">
    <source>
        <dbReference type="ARBA" id="ARBA00000903"/>
    </source>
</evidence>
<proteinExistence type="inferred from homology"/>
<comment type="subcellular location">
    <subcellularLocation>
        <location evidence="2">Cytoplasm</location>
    </subcellularLocation>
</comment>
<dbReference type="Pfam" id="PF05724">
    <property type="entry name" value="TPMT"/>
    <property type="match status" value="1"/>
</dbReference>
<evidence type="ECO:0000256" key="8">
    <source>
        <dbReference type="ARBA" id="ARBA00022691"/>
    </source>
</evidence>
<dbReference type="AlphaFoldDB" id="A0A7S1D8X3"/>
<evidence type="ECO:0000313" key="9">
    <source>
        <dbReference type="EMBL" id="CAD8941628.1"/>
    </source>
</evidence>
<evidence type="ECO:0000256" key="2">
    <source>
        <dbReference type="ARBA" id="ARBA00004496"/>
    </source>
</evidence>